<keyword evidence="1" id="KW-0547">Nucleotide-binding</keyword>
<dbReference type="Gene3D" id="3.40.50.300">
    <property type="entry name" value="P-loop containing nucleotide triphosphate hydrolases"/>
    <property type="match status" value="1"/>
</dbReference>
<dbReference type="InterPro" id="IPR031167">
    <property type="entry name" value="G_OBG"/>
</dbReference>
<dbReference type="InterPro" id="IPR006073">
    <property type="entry name" value="GTP-bd"/>
</dbReference>
<dbReference type="GO" id="GO:0016887">
    <property type="term" value="F:ATP hydrolysis activity"/>
    <property type="evidence" value="ECO:0007669"/>
    <property type="project" value="InterPro"/>
</dbReference>
<feature type="domain" description="OBG-type G" evidence="4">
    <location>
        <begin position="1"/>
        <end position="241"/>
    </location>
</feature>
<dbReference type="CDD" id="cd01900">
    <property type="entry name" value="YchF"/>
    <property type="match status" value="1"/>
</dbReference>
<dbReference type="GO" id="GO:0005737">
    <property type="term" value="C:cytoplasm"/>
    <property type="evidence" value="ECO:0007669"/>
    <property type="project" value="TreeGrafter"/>
</dbReference>
<dbReference type="Gene3D" id="1.10.150.300">
    <property type="entry name" value="TGS-like domain"/>
    <property type="match status" value="1"/>
</dbReference>
<dbReference type="PROSITE" id="PS51880">
    <property type="entry name" value="TGS"/>
    <property type="match status" value="1"/>
</dbReference>
<feature type="domain" description="TGS" evidence="5">
    <location>
        <begin position="281"/>
        <end position="364"/>
    </location>
</feature>
<evidence type="ECO:0000259" key="4">
    <source>
        <dbReference type="PROSITE" id="PS51710"/>
    </source>
</evidence>
<dbReference type="Pfam" id="PF06071">
    <property type="entry name" value="YchF-GTPase_C"/>
    <property type="match status" value="1"/>
</dbReference>
<dbReference type="EMBL" id="HBIE01004884">
    <property type="protein sequence ID" value="CAE0306615.1"/>
    <property type="molecule type" value="Transcribed_RNA"/>
</dbReference>
<dbReference type="PIRSF" id="PIRSF006641">
    <property type="entry name" value="CHP00092"/>
    <property type="match status" value="1"/>
</dbReference>
<dbReference type="InterPro" id="IPR004396">
    <property type="entry name" value="ATPase_YchF/OLA1"/>
</dbReference>
<evidence type="ECO:0000256" key="2">
    <source>
        <dbReference type="ARBA" id="ARBA00022840"/>
    </source>
</evidence>
<dbReference type="PANTHER" id="PTHR23305:SF11">
    <property type="entry name" value="OBG-LIKE ATPASE 1"/>
    <property type="match status" value="1"/>
</dbReference>
<dbReference type="InterPro" id="IPR012676">
    <property type="entry name" value="TGS-like"/>
</dbReference>
<reference evidence="6" key="1">
    <citation type="submission" date="2021-01" db="EMBL/GenBank/DDBJ databases">
        <authorList>
            <person name="Corre E."/>
            <person name="Pelletier E."/>
            <person name="Niang G."/>
            <person name="Scheremetjew M."/>
            <person name="Finn R."/>
            <person name="Kale V."/>
            <person name="Holt S."/>
            <person name="Cochrane G."/>
            <person name="Meng A."/>
            <person name="Brown T."/>
            <person name="Cohen L."/>
        </authorList>
    </citation>
    <scope>NUCLEOTIDE SEQUENCE</scope>
    <source>
        <strain evidence="6">Fehren 1</strain>
    </source>
</reference>
<evidence type="ECO:0000313" key="7">
    <source>
        <dbReference type="EMBL" id="CAE0306616.1"/>
    </source>
</evidence>
<dbReference type="FunFam" id="3.10.20.30:FF:000001">
    <property type="entry name" value="Ribosome-binding ATPase YchF"/>
    <property type="match status" value="1"/>
</dbReference>
<dbReference type="GO" id="GO:0005524">
    <property type="term" value="F:ATP binding"/>
    <property type="evidence" value="ECO:0007669"/>
    <property type="project" value="UniProtKB-KW"/>
</dbReference>
<dbReference type="PRINTS" id="PR00326">
    <property type="entry name" value="GTP1OBG"/>
</dbReference>
<dbReference type="EMBL" id="HBIE01004885">
    <property type="protein sequence ID" value="CAE0306616.1"/>
    <property type="molecule type" value="Transcribed_RNA"/>
</dbReference>
<proteinExistence type="predicted"/>
<organism evidence="6">
    <name type="scientific">Favella ehrenbergii</name>
    <dbReference type="NCBI Taxonomy" id="182087"/>
    <lineage>
        <taxon>Eukaryota</taxon>
        <taxon>Sar</taxon>
        <taxon>Alveolata</taxon>
        <taxon>Ciliophora</taxon>
        <taxon>Intramacronucleata</taxon>
        <taxon>Spirotrichea</taxon>
        <taxon>Choreotrichia</taxon>
        <taxon>Tintinnida</taxon>
        <taxon>Xystonellidae</taxon>
        <taxon>Favella</taxon>
    </lineage>
</organism>
<evidence type="ECO:0000313" key="6">
    <source>
        <dbReference type="EMBL" id="CAE0306615.1"/>
    </source>
</evidence>
<dbReference type="InterPro" id="IPR027417">
    <property type="entry name" value="P-loop_NTPase"/>
</dbReference>
<dbReference type="AlphaFoldDB" id="A0A7S3HVW3"/>
<evidence type="ECO:0000256" key="3">
    <source>
        <dbReference type="ARBA" id="ARBA00068719"/>
    </source>
</evidence>
<evidence type="ECO:0000256" key="1">
    <source>
        <dbReference type="ARBA" id="ARBA00022741"/>
    </source>
</evidence>
<dbReference type="InterPro" id="IPR023192">
    <property type="entry name" value="TGS-like_dom_sf"/>
</dbReference>
<protein>
    <recommendedName>
        <fullName evidence="3">Obg-like ATPase homolog</fullName>
    </recommendedName>
</protein>
<keyword evidence="2" id="KW-0067">ATP-binding</keyword>
<dbReference type="NCBIfam" id="TIGR00092">
    <property type="entry name" value="redox-regulated ATPase YchF"/>
    <property type="match status" value="1"/>
</dbReference>
<name>A0A7S3HVW3_9SPIT</name>
<dbReference type="Gene3D" id="3.10.20.30">
    <property type="match status" value="1"/>
</dbReference>
<evidence type="ECO:0000259" key="5">
    <source>
        <dbReference type="PROSITE" id="PS51880"/>
    </source>
</evidence>
<dbReference type="SUPFAM" id="SSF81271">
    <property type="entry name" value="TGS-like"/>
    <property type="match status" value="1"/>
</dbReference>
<dbReference type="InterPro" id="IPR012675">
    <property type="entry name" value="Beta-grasp_dom_sf"/>
</dbReference>
<dbReference type="GO" id="GO:0005525">
    <property type="term" value="F:GTP binding"/>
    <property type="evidence" value="ECO:0007669"/>
    <property type="project" value="InterPro"/>
</dbReference>
<gene>
    <name evidence="6" type="ORF">FEHR0123_LOCUS1521</name>
    <name evidence="7" type="ORF">FEHR0123_LOCUS1522</name>
</gene>
<dbReference type="SUPFAM" id="SSF52540">
    <property type="entry name" value="P-loop containing nucleoside triphosphate hydrolases"/>
    <property type="match status" value="1"/>
</dbReference>
<accession>A0A7S3HVW3</accession>
<dbReference type="FunFam" id="1.10.150.300:FF:000001">
    <property type="entry name" value="Ribosome-binding ATPase YchF"/>
    <property type="match status" value="1"/>
</dbReference>
<dbReference type="PROSITE" id="PS51710">
    <property type="entry name" value="G_OBG"/>
    <property type="match status" value="1"/>
</dbReference>
<dbReference type="CDD" id="cd04867">
    <property type="entry name" value="TGS_YchF_OLA1"/>
    <property type="match status" value="1"/>
</dbReference>
<dbReference type="Pfam" id="PF01926">
    <property type="entry name" value="MMR_HSR1"/>
    <property type="match status" value="1"/>
</dbReference>
<dbReference type="InterPro" id="IPR041706">
    <property type="entry name" value="YchF_N"/>
</dbReference>
<dbReference type="InterPro" id="IPR013029">
    <property type="entry name" value="YchF_C"/>
</dbReference>
<dbReference type="PANTHER" id="PTHR23305">
    <property type="entry name" value="OBG GTPASE FAMILY"/>
    <property type="match status" value="1"/>
</dbReference>
<sequence>MGLVGLPNVGKSTTFNVLSNLSVPAENYPFCTIDPTEAKIYVPDRRYERLCEIYQPRSKVAASISIFDIAGLVAGAHEGEGLGNAFLSHIQAVDGIFHVVRAFPNEEVIHNEGDVDPIRDLEIITNELFQKDLQQIAKAVEELTRVISRKNNKPDIEEREILLRCQAMLQDKKPIRDGMWNGKEIDVLNKYLFMSSKPVVYLVNIGRDEYMRKQNKYLPKITAWIKANGGGPMLPFSAEYEAEVLTTAGSPDKAARDAAATEIGAPTMIHKIVTTGYRTLQLIHYFTAGEDEVKCWTLRKGTKAPGAAGVIHTDFERGFICAEVMRFDDLDRCGSEIEVRGEGLYRQNGREYVVEDGDIIYFKFNVTAKASKVDKNAGK</sequence>
<dbReference type="InterPro" id="IPR004095">
    <property type="entry name" value="TGS"/>
</dbReference>